<dbReference type="AlphaFoldDB" id="A0A392SZJ7"/>
<dbReference type="Proteomes" id="UP000265520">
    <property type="component" value="Unassembled WGS sequence"/>
</dbReference>
<protein>
    <submittedName>
        <fullName evidence="1">Uncharacterized protein</fullName>
    </submittedName>
</protein>
<reference evidence="1 2" key="1">
    <citation type="journal article" date="2018" name="Front. Plant Sci.">
        <title>Red Clover (Trifolium pratense) and Zigzag Clover (T. medium) - A Picture of Genomic Similarities and Differences.</title>
        <authorList>
            <person name="Dluhosova J."/>
            <person name="Istvanek J."/>
            <person name="Nedelnik J."/>
            <person name="Repkova J."/>
        </authorList>
    </citation>
    <scope>NUCLEOTIDE SEQUENCE [LARGE SCALE GENOMIC DNA]</scope>
    <source>
        <strain evidence="2">cv. 10/8</strain>
        <tissue evidence="1">Leaf</tissue>
    </source>
</reference>
<sequence>IVRKKIAHLEGELHLLQKRKRELDESISTDVFKLITKNRFLWGLEAHLRYMGGRLDEIVDDLGSRQGRRPPVLDLRFLFPVFLL</sequence>
<organism evidence="1 2">
    <name type="scientific">Trifolium medium</name>
    <dbReference type="NCBI Taxonomy" id="97028"/>
    <lineage>
        <taxon>Eukaryota</taxon>
        <taxon>Viridiplantae</taxon>
        <taxon>Streptophyta</taxon>
        <taxon>Embryophyta</taxon>
        <taxon>Tracheophyta</taxon>
        <taxon>Spermatophyta</taxon>
        <taxon>Magnoliopsida</taxon>
        <taxon>eudicotyledons</taxon>
        <taxon>Gunneridae</taxon>
        <taxon>Pentapetalae</taxon>
        <taxon>rosids</taxon>
        <taxon>fabids</taxon>
        <taxon>Fabales</taxon>
        <taxon>Fabaceae</taxon>
        <taxon>Papilionoideae</taxon>
        <taxon>50 kb inversion clade</taxon>
        <taxon>NPAAA clade</taxon>
        <taxon>Hologalegina</taxon>
        <taxon>IRL clade</taxon>
        <taxon>Trifolieae</taxon>
        <taxon>Trifolium</taxon>
    </lineage>
</organism>
<evidence type="ECO:0000313" key="2">
    <source>
        <dbReference type="Proteomes" id="UP000265520"/>
    </source>
</evidence>
<name>A0A392SZJ7_9FABA</name>
<dbReference type="EMBL" id="LXQA010471253">
    <property type="protein sequence ID" value="MCI53922.1"/>
    <property type="molecule type" value="Genomic_DNA"/>
</dbReference>
<keyword evidence="2" id="KW-1185">Reference proteome</keyword>
<evidence type="ECO:0000313" key="1">
    <source>
        <dbReference type="EMBL" id="MCI53922.1"/>
    </source>
</evidence>
<feature type="non-terminal residue" evidence="1">
    <location>
        <position position="1"/>
    </location>
</feature>
<accession>A0A392SZJ7</accession>
<comment type="caution">
    <text evidence="1">The sequence shown here is derived from an EMBL/GenBank/DDBJ whole genome shotgun (WGS) entry which is preliminary data.</text>
</comment>
<proteinExistence type="predicted"/>